<sequence>REKVHNPNDLDCNHPITIRFFSTRCCRFARPWRFYIHALLRDHLLQGRPKTTQCVPPPYQFERHAANHSSESRKQTGSCRWVSSTQLHAVSPG</sequence>
<dbReference type="EMBL" id="CP069042">
    <property type="protein sequence ID" value="QRD06479.1"/>
    <property type="molecule type" value="Genomic_DNA"/>
</dbReference>
<reference evidence="3" key="1">
    <citation type="journal article" date="2021" name="BMC Genomics">
        <title>Chromosome-level genome assembly and manually-curated proteome of model necrotroph Parastagonospora nodorum Sn15 reveals a genome-wide trove of candidate effector homologs, and redundancy of virulence-related functions within an accessory chromosome.</title>
        <authorList>
            <person name="Bertazzoni S."/>
            <person name="Jones D.A.B."/>
            <person name="Phan H.T."/>
            <person name="Tan K.-C."/>
            <person name="Hane J.K."/>
        </authorList>
    </citation>
    <scope>NUCLEOTIDE SEQUENCE [LARGE SCALE GENOMIC DNA]</scope>
    <source>
        <strain evidence="3">SN15 / ATCC MYA-4574 / FGSC 10173)</strain>
    </source>
</reference>
<name>A0A7U2NQ97_PHANO</name>
<protein>
    <submittedName>
        <fullName evidence="2">Uncharacterized protein</fullName>
    </submittedName>
</protein>
<gene>
    <name evidence="2" type="ORF">JI435_307930</name>
</gene>
<dbReference type="AlphaFoldDB" id="A0A7U2NQ97"/>
<organism evidence="2 3">
    <name type="scientific">Phaeosphaeria nodorum (strain SN15 / ATCC MYA-4574 / FGSC 10173)</name>
    <name type="common">Glume blotch fungus</name>
    <name type="synonym">Parastagonospora nodorum</name>
    <dbReference type="NCBI Taxonomy" id="321614"/>
    <lineage>
        <taxon>Eukaryota</taxon>
        <taxon>Fungi</taxon>
        <taxon>Dikarya</taxon>
        <taxon>Ascomycota</taxon>
        <taxon>Pezizomycotina</taxon>
        <taxon>Dothideomycetes</taxon>
        <taxon>Pleosporomycetidae</taxon>
        <taxon>Pleosporales</taxon>
        <taxon>Pleosporineae</taxon>
        <taxon>Phaeosphaeriaceae</taxon>
        <taxon>Parastagonospora</taxon>
    </lineage>
</organism>
<evidence type="ECO:0000313" key="2">
    <source>
        <dbReference type="EMBL" id="QRD06479.1"/>
    </source>
</evidence>
<evidence type="ECO:0000256" key="1">
    <source>
        <dbReference type="SAM" id="MobiDB-lite"/>
    </source>
</evidence>
<evidence type="ECO:0000313" key="3">
    <source>
        <dbReference type="Proteomes" id="UP000663193"/>
    </source>
</evidence>
<keyword evidence="3" id="KW-1185">Reference proteome</keyword>
<feature type="non-terminal residue" evidence="2">
    <location>
        <position position="93"/>
    </location>
</feature>
<accession>A0A7U2NQ97</accession>
<feature type="region of interest" description="Disordered" evidence="1">
    <location>
        <begin position="65"/>
        <end position="93"/>
    </location>
</feature>
<feature type="compositionally biased region" description="Polar residues" evidence="1">
    <location>
        <begin position="75"/>
        <end position="93"/>
    </location>
</feature>
<proteinExistence type="predicted"/>
<feature type="compositionally biased region" description="Basic and acidic residues" evidence="1">
    <location>
        <begin position="65"/>
        <end position="74"/>
    </location>
</feature>
<dbReference type="VEuPathDB" id="FungiDB:JI435_307930"/>
<dbReference type="Proteomes" id="UP000663193">
    <property type="component" value="Chromosome 20"/>
</dbReference>